<organism evidence="2 3">
    <name type="scientific">Brevibacterium celere</name>
    <dbReference type="NCBI Taxonomy" id="225845"/>
    <lineage>
        <taxon>Bacteria</taxon>
        <taxon>Bacillati</taxon>
        <taxon>Actinomycetota</taxon>
        <taxon>Actinomycetes</taxon>
        <taxon>Micrococcales</taxon>
        <taxon>Brevibacteriaceae</taxon>
        <taxon>Brevibacterium</taxon>
    </lineage>
</organism>
<feature type="domain" description="AraC effector-binding" evidence="1">
    <location>
        <begin position="13"/>
        <end position="170"/>
    </location>
</feature>
<dbReference type="InterPro" id="IPR029442">
    <property type="entry name" value="GyrI-like"/>
</dbReference>
<evidence type="ECO:0000313" key="3">
    <source>
        <dbReference type="Proteomes" id="UP000253509"/>
    </source>
</evidence>
<accession>A0A366IPW9</accession>
<gene>
    <name evidence="2" type="ORF">DFO65_102351</name>
</gene>
<dbReference type="InterPro" id="IPR011256">
    <property type="entry name" value="Reg_factor_effector_dom_sf"/>
</dbReference>
<evidence type="ECO:0000313" key="2">
    <source>
        <dbReference type="EMBL" id="RBP73820.1"/>
    </source>
</evidence>
<protein>
    <submittedName>
        <fullName evidence="2">Effector-binding domain-containing protein</fullName>
    </submittedName>
</protein>
<proteinExistence type="predicted"/>
<keyword evidence="3" id="KW-1185">Reference proteome</keyword>
<dbReference type="Proteomes" id="UP000253509">
    <property type="component" value="Unassembled WGS sequence"/>
</dbReference>
<reference evidence="2 3" key="1">
    <citation type="submission" date="2018-06" db="EMBL/GenBank/DDBJ databases">
        <title>Freshwater and sediment microbial communities from various areas in North America, analyzing microbe dynamics in response to fracking.</title>
        <authorList>
            <person name="Lamendella R."/>
        </authorList>
    </citation>
    <scope>NUCLEOTIDE SEQUENCE [LARGE SCALE GENOMIC DNA]</scope>
    <source>
        <strain evidence="2 3">3b_TX</strain>
    </source>
</reference>
<dbReference type="RefSeq" id="WP_113903176.1">
    <property type="nucleotide sequence ID" value="NZ_QNSB01000002.1"/>
</dbReference>
<evidence type="ECO:0000259" key="1">
    <source>
        <dbReference type="SMART" id="SM00871"/>
    </source>
</evidence>
<dbReference type="EMBL" id="QNSB01000002">
    <property type="protein sequence ID" value="RBP73820.1"/>
    <property type="molecule type" value="Genomic_DNA"/>
</dbReference>
<dbReference type="Gene3D" id="3.20.80.10">
    <property type="entry name" value="Regulatory factor, effector binding domain"/>
    <property type="match status" value="1"/>
</dbReference>
<dbReference type="SMART" id="SM00871">
    <property type="entry name" value="AraC_E_bind"/>
    <property type="match status" value="1"/>
</dbReference>
<name>A0A366IPW9_9MICO</name>
<comment type="caution">
    <text evidence="2">The sequence shown here is derived from an EMBL/GenBank/DDBJ whole genome shotgun (WGS) entry which is preliminary data.</text>
</comment>
<dbReference type="AlphaFoldDB" id="A0A366IPW9"/>
<dbReference type="Pfam" id="PF06445">
    <property type="entry name" value="GyrI-like"/>
    <property type="match status" value="1"/>
</dbReference>
<dbReference type="InterPro" id="IPR010499">
    <property type="entry name" value="AraC_E-bd"/>
</dbReference>
<sequence>MEEQSYFPPQPFTELTVFEAASVPTAVVEARNHPIDELPSLFDRTFAGLFPALEEASVDMIGPALALYTRQPSDSVDIQVGVPVSAGLPRSLDLGGGLTAVPSELPAGSVAAISHIGGFDGLSAAWGGFMDEIRSAGLHPGLPFFEVYVTEPGPDVDPATLRTDLFIVLG</sequence>
<dbReference type="SUPFAM" id="SSF55136">
    <property type="entry name" value="Probable bacterial effector-binding domain"/>
    <property type="match status" value="1"/>
</dbReference>